<comment type="similarity">
    <text evidence="1 4">Belongs to the bacterial solute-binding protein 3 family.</text>
</comment>
<protein>
    <submittedName>
        <fullName evidence="7">Amino acid ABC transporter substrate-binding protein</fullName>
    </submittedName>
</protein>
<dbReference type="Gene3D" id="3.40.190.10">
    <property type="entry name" value="Periplasmic binding protein-like II"/>
    <property type="match status" value="2"/>
</dbReference>
<proteinExistence type="inferred from homology"/>
<evidence type="ECO:0000256" key="2">
    <source>
        <dbReference type="ARBA" id="ARBA00022448"/>
    </source>
</evidence>
<evidence type="ECO:0000259" key="6">
    <source>
        <dbReference type="SMART" id="SM00062"/>
    </source>
</evidence>
<keyword evidence="3 5" id="KW-0732">Signal</keyword>
<reference evidence="8" key="1">
    <citation type="journal article" date="2017" name="Proc. Natl. Acad. Sci. U.S.A.">
        <title>Simulation of Deepwater Horizon oil plume reveals substrate specialization within a complex community of hydrocarbon-degraders.</title>
        <authorList>
            <person name="Hu P."/>
            <person name="Dubinsky E.A."/>
            <person name="Probst A.J."/>
            <person name="Wang J."/>
            <person name="Sieber C.M.K."/>
            <person name="Tom L.M."/>
            <person name="Gardinali P."/>
            <person name="Banfield J.F."/>
            <person name="Atlas R.M."/>
            <person name="Andersen G.L."/>
        </authorList>
    </citation>
    <scope>NUCLEOTIDE SEQUENCE [LARGE SCALE GENOMIC DNA]</scope>
</reference>
<evidence type="ECO:0000256" key="3">
    <source>
        <dbReference type="ARBA" id="ARBA00022729"/>
    </source>
</evidence>
<name>A0A1Y5F3Y7_9BACT</name>
<dbReference type="SUPFAM" id="SSF53850">
    <property type="entry name" value="Periplasmic binding protein-like II"/>
    <property type="match status" value="1"/>
</dbReference>
<evidence type="ECO:0000313" key="7">
    <source>
        <dbReference type="EMBL" id="OUR95298.1"/>
    </source>
</evidence>
<feature type="chain" id="PRO_5012983516" evidence="5">
    <location>
        <begin position="21"/>
        <end position="335"/>
    </location>
</feature>
<comment type="caution">
    <text evidence="7">The sequence shown here is derived from an EMBL/GenBank/DDBJ whole genome shotgun (WGS) entry which is preliminary data.</text>
</comment>
<accession>A0A1Y5F3Y7</accession>
<evidence type="ECO:0000256" key="1">
    <source>
        <dbReference type="ARBA" id="ARBA00010333"/>
    </source>
</evidence>
<dbReference type="PANTHER" id="PTHR30085">
    <property type="entry name" value="AMINO ACID ABC TRANSPORTER PERMEASE"/>
    <property type="match status" value="1"/>
</dbReference>
<sequence>MRTNILISFSMLCFVFAANAGTLDKIKKKGHVSCGVSQGLAGFSAPDGLGVWNGIDVDICRALAAAIFKDPKKVKFVSLSAQQRFTALQSGEIDILSRNTTNTLSRDTSLGLNFAPVIYYDGQGFMVRKKDGIKSAKDLSGASVCTQQGTTTELNLADYFRANRMKLKPVVFESNDEVTQAFLKGRCDALTTDASGLASERSKVKNPNDYIILPEIISKEPLAPAVRHGDDKWLDVVTWTVNALLTAEELGISSKNIDSFKKTRDPKIARFIGKTIGNGKALGLDEKWAYYIIKTVGNYSEIFERHVGKDSPLKLERGLNALWNKGGIMYSSPMR</sequence>
<evidence type="ECO:0000256" key="4">
    <source>
        <dbReference type="RuleBase" id="RU003744"/>
    </source>
</evidence>
<dbReference type="Pfam" id="PF00497">
    <property type="entry name" value="SBP_bac_3"/>
    <property type="match status" value="1"/>
</dbReference>
<dbReference type="InterPro" id="IPR051455">
    <property type="entry name" value="Bact_solute-bind_prot3"/>
</dbReference>
<gene>
    <name evidence="7" type="ORF">A9Q84_15775</name>
</gene>
<dbReference type="SMART" id="SM00062">
    <property type="entry name" value="PBPb"/>
    <property type="match status" value="1"/>
</dbReference>
<dbReference type="PANTHER" id="PTHR30085:SF7">
    <property type="entry name" value="AMINO-ACID ABC TRANSPORTER-BINDING PROTEIN YHDW-RELATED"/>
    <property type="match status" value="1"/>
</dbReference>
<dbReference type="GO" id="GO:0006865">
    <property type="term" value="P:amino acid transport"/>
    <property type="evidence" value="ECO:0007669"/>
    <property type="project" value="TreeGrafter"/>
</dbReference>
<evidence type="ECO:0000313" key="8">
    <source>
        <dbReference type="Proteomes" id="UP000196531"/>
    </source>
</evidence>
<evidence type="ECO:0000256" key="5">
    <source>
        <dbReference type="SAM" id="SignalP"/>
    </source>
</evidence>
<dbReference type="PROSITE" id="PS01039">
    <property type="entry name" value="SBP_BACTERIAL_3"/>
    <property type="match status" value="1"/>
</dbReference>
<dbReference type="CDD" id="cd13692">
    <property type="entry name" value="PBP2_BztA"/>
    <property type="match status" value="1"/>
</dbReference>
<dbReference type="InterPro" id="IPR018313">
    <property type="entry name" value="SBP_3_CS"/>
</dbReference>
<dbReference type="InterPro" id="IPR001638">
    <property type="entry name" value="Solute-binding_3/MltF_N"/>
</dbReference>
<feature type="domain" description="Solute-binding protein family 3/N-terminal" evidence="6">
    <location>
        <begin position="31"/>
        <end position="258"/>
    </location>
</feature>
<feature type="signal peptide" evidence="5">
    <location>
        <begin position="1"/>
        <end position="20"/>
    </location>
</feature>
<dbReference type="EMBL" id="MAAO01000008">
    <property type="protein sequence ID" value="OUR95298.1"/>
    <property type="molecule type" value="Genomic_DNA"/>
</dbReference>
<keyword evidence="2" id="KW-0813">Transport</keyword>
<dbReference type="Proteomes" id="UP000196531">
    <property type="component" value="Unassembled WGS sequence"/>
</dbReference>
<dbReference type="AlphaFoldDB" id="A0A1Y5F3Y7"/>
<organism evidence="7 8">
    <name type="scientific">Halobacteriovorax marinus</name>
    <dbReference type="NCBI Taxonomy" id="97084"/>
    <lineage>
        <taxon>Bacteria</taxon>
        <taxon>Pseudomonadati</taxon>
        <taxon>Bdellovibrionota</taxon>
        <taxon>Bacteriovoracia</taxon>
        <taxon>Bacteriovoracales</taxon>
        <taxon>Halobacteriovoraceae</taxon>
        <taxon>Halobacteriovorax</taxon>
    </lineage>
</organism>